<evidence type="ECO:0000259" key="5">
    <source>
        <dbReference type="SMART" id="SM00797"/>
    </source>
</evidence>
<sequence length="341" mass="35276">MEMGVTEPASRPEPGDTGPESRPEPDVAGPGSRPEPGVTGPGSPGVAGWGRWLEVLATGPLATVQDLGRPGRGDLGVGRSGAADRGALRLANRLLANPEGAAALEVTLGGLKVRAHGDLIIALAGAPCPATVTDAAGRTRGIGHQSVESLPDGATLRLRVPKRGLRTYVAVRGGLDVPEVLGSRATDIMAGLGPERPAPGAVLPVGPPPASFPVVDLAPVPQSHPGEPVLEILPGPRDDWFTAEALKVLCSEPYEVTADSNRVGMRLDGPCLERVRQEELPPEGMVPGALQVPPSGRPTLFLADHPVTGGYPVIAVVCTRDVDRAAQLRPGQRIRFRRAPG</sequence>
<comment type="caution">
    <text evidence="6">The sequence shown here is derived from an EMBL/GenBank/DDBJ whole genome shotgun (WGS) entry which is preliminary data.</text>
</comment>
<accession>A0ABP7I4R6</accession>
<gene>
    <name evidence="6" type="ORF">GCM10022226_32430</name>
</gene>
<evidence type="ECO:0000256" key="4">
    <source>
        <dbReference type="SAM" id="MobiDB-lite"/>
    </source>
</evidence>
<dbReference type="InterPro" id="IPR003778">
    <property type="entry name" value="CT_A_B"/>
</dbReference>
<dbReference type="Gene3D" id="2.40.100.10">
    <property type="entry name" value="Cyclophilin-like"/>
    <property type="match status" value="1"/>
</dbReference>
<keyword evidence="1" id="KW-0547">Nucleotide-binding</keyword>
<dbReference type="InterPro" id="IPR052708">
    <property type="entry name" value="PxpC"/>
</dbReference>
<evidence type="ECO:0000256" key="2">
    <source>
        <dbReference type="ARBA" id="ARBA00022801"/>
    </source>
</evidence>
<protein>
    <submittedName>
        <fullName evidence="6">Biotin-dependent carboxyltransferase family protein</fullName>
    </submittedName>
</protein>
<evidence type="ECO:0000313" key="6">
    <source>
        <dbReference type="EMBL" id="GAA3809603.1"/>
    </source>
</evidence>
<feature type="region of interest" description="Disordered" evidence="4">
    <location>
        <begin position="1"/>
        <end position="46"/>
    </location>
</feature>
<dbReference type="PANTHER" id="PTHR43309">
    <property type="entry name" value="5-OXOPROLINASE SUBUNIT C"/>
    <property type="match status" value="1"/>
</dbReference>
<name>A0ABP7I4R6_9ACTN</name>
<dbReference type="InterPro" id="IPR029000">
    <property type="entry name" value="Cyclophilin-like_dom_sf"/>
</dbReference>
<evidence type="ECO:0000256" key="3">
    <source>
        <dbReference type="ARBA" id="ARBA00022840"/>
    </source>
</evidence>
<feature type="domain" description="Carboxyltransferase" evidence="5">
    <location>
        <begin position="74"/>
        <end position="340"/>
    </location>
</feature>
<proteinExistence type="predicted"/>
<dbReference type="NCBIfam" id="TIGR00724">
    <property type="entry name" value="urea_amlyse_rel"/>
    <property type="match status" value="1"/>
</dbReference>
<dbReference type="SMART" id="SM00797">
    <property type="entry name" value="AHS2"/>
    <property type="match status" value="1"/>
</dbReference>
<dbReference type="SUPFAM" id="SSF50891">
    <property type="entry name" value="Cyclophilin-like"/>
    <property type="match status" value="1"/>
</dbReference>
<dbReference type="PANTHER" id="PTHR43309:SF3">
    <property type="entry name" value="5-OXOPROLINASE SUBUNIT C"/>
    <property type="match status" value="1"/>
</dbReference>
<evidence type="ECO:0000313" key="7">
    <source>
        <dbReference type="Proteomes" id="UP001500888"/>
    </source>
</evidence>
<dbReference type="Proteomes" id="UP001500888">
    <property type="component" value="Unassembled WGS sequence"/>
</dbReference>
<keyword evidence="3" id="KW-0067">ATP-binding</keyword>
<reference evidence="7" key="1">
    <citation type="journal article" date="2019" name="Int. J. Syst. Evol. Microbiol.">
        <title>The Global Catalogue of Microorganisms (GCM) 10K type strain sequencing project: providing services to taxonomists for standard genome sequencing and annotation.</title>
        <authorList>
            <consortium name="The Broad Institute Genomics Platform"/>
            <consortium name="The Broad Institute Genome Sequencing Center for Infectious Disease"/>
            <person name="Wu L."/>
            <person name="Ma J."/>
        </authorList>
    </citation>
    <scope>NUCLEOTIDE SEQUENCE [LARGE SCALE GENOMIC DNA]</scope>
    <source>
        <strain evidence="7">JCM 16908</strain>
    </source>
</reference>
<dbReference type="Pfam" id="PF02626">
    <property type="entry name" value="CT_A_B"/>
    <property type="match status" value="1"/>
</dbReference>
<dbReference type="EMBL" id="BAAAZR010000007">
    <property type="protein sequence ID" value="GAA3809603.1"/>
    <property type="molecule type" value="Genomic_DNA"/>
</dbReference>
<organism evidence="6 7">
    <name type="scientific">Sphaerisporangium flaviroseum</name>
    <dbReference type="NCBI Taxonomy" id="509199"/>
    <lineage>
        <taxon>Bacteria</taxon>
        <taxon>Bacillati</taxon>
        <taxon>Actinomycetota</taxon>
        <taxon>Actinomycetes</taxon>
        <taxon>Streptosporangiales</taxon>
        <taxon>Streptosporangiaceae</taxon>
        <taxon>Sphaerisporangium</taxon>
    </lineage>
</organism>
<keyword evidence="2" id="KW-0378">Hydrolase</keyword>
<evidence type="ECO:0000256" key="1">
    <source>
        <dbReference type="ARBA" id="ARBA00022741"/>
    </source>
</evidence>
<keyword evidence="7" id="KW-1185">Reference proteome</keyword>